<dbReference type="RefSeq" id="WP_248683163.1">
    <property type="nucleotide sequence ID" value="NZ_JALPRY010000012.1"/>
</dbReference>
<dbReference type="Proteomes" id="UP001202827">
    <property type="component" value="Unassembled WGS sequence"/>
</dbReference>
<reference evidence="1 2" key="1">
    <citation type="submission" date="2022-04" db="EMBL/GenBank/DDBJ databases">
        <title>Rhizobium coralii sp. nov., isolated from coral Turbinaria peltata.</title>
        <authorList>
            <person name="Sun H."/>
        </authorList>
    </citation>
    <scope>NUCLEOTIDE SEQUENCE [LARGE SCALE GENOMIC DNA]</scope>
    <source>
        <strain evidence="1 2">NTR19</strain>
    </source>
</reference>
<evidence type="ECO:0000313" key="2">
    <source>
        <dbReference type="Proteomes" id="UP001202827"/>
    </source>
</evidence>
<proteinExistence type="predicted"/>
<comment type="caution">
    <text evidence="1">The sequence shown here is derived from an EMBL/GenBank/DDBJ whole genome shotgun (WGS) entry which is preliminary data.</text>
</comment>
<evidence type="ECO:0000313" key="1">
    <source>
        <dbReference type="EMBL" id="MCK8780553.1"/>
    </source>
</evidence>
<name>A0ABT0IRS5_9HYPH</name>
<sequence>MLAWLDESGQVEGSPDPVPAVAVERTMEERIDASGLVATVERARKLLDDGDVIRARIVAAGAYAQAKTEAQFAEKFGATEALVAKARQLQGDALLIEARAKMAIANEWDAAQAAGLVGSTAKGGRPKTVPDGNGLVAADTGLSRKEIHDARKLAEAERGAPGIVERAIAARLAAGLEPSRANLRAAVGTSSASRQDRGNNLYETPPEAMFALLALERFGLWILEPACGRGAISKHLEREGFGVILSDLIDYGTCDSDGVCQEVQDFLQTDRHEAEPDVISNPPYGEVMNAFIAHALKVHKPRKMALLLNLNVLAGFEDEDRNFYMEECPPARIHVFKRRLPMMHRDGWDGNEASSRMNTAWFVWELQADGTYGKQTVINRVDWKDYLSLTRA</sequence>
<protein>
    <submittedName>
        <fullName evidence="1">SAM-dependent methyltransferase</fullName>
    </submittedName>
</protein>
<accession>A0ABT0IRS5</accession>
<keyword evidence="1" id="KW-0489">Methyltransferase</keyword>
<keyword evidence="2" id="KW-1185">Reference proteome</keyword>
<dbReference type="GO" id="GO:0032259">
    <property type="term" value="P:methylation"/>
    <property type="evidence" value="ECO:0007669"/>
    <property type="project" value="UniProtKB-KW"/>
</dbReference>
<dbReference type="EMBL" id="JALPRY010000012">
    <property type="protein sequence ID" value="MCK8780553.1"/>
    <property type="molecule type" value="Genomic_DNA"/>
</dbReference>
<dbReference type="SUPFAM" id="SSF53335">
    <property type="entry name" value="S-adenosyl-L-methionine-dependent methyltransferases"/>
    <property type="match status" value="1"/>
</dbReference>
<gene>
    <name evidence="1" type="ORF">M0654_11205</name>
</gene>
<organism evidence="1 2">
    <name type="scientific">Neorhizobium turbinariae</name>
    <dbReference type="NCBI Taxonomy" id="2937795"/>
    <lineage>
        <taxon>Bacteria</taxon>
        <taxon>Pseudomonadati</taxon>
        <taxon>Pseudomonadota</taxon>
        <taxon>Alphaproteobacteria</taxon>
        <taxon>Hyphomicrobiales</taxon>
        <taxon>Rhizobiaceae</taxon>
        <taxon>Rhizobium/Agrobacterium group</taxon>
        <taxon>Neorhizobium</taxon>
    </lineage>
</organism>
<dbReference type="GO" id="GO:0008168">
    <property type="term" value="F:methyltransferase activity"/>
    <property type="evidence" value="ECO:0007669"/>
    <property type="project" value="UniProtKB-KW"/>
</dbReference>
<dbReference type="InterPro" id="IPR029063">
    <property type="entry name" value="SAM-dependent_MTases_sf"/>
</dbReference>
<keyword evidence="1" id="KW-0808">Transferase</keyword>